<dbReference type="FunFam" id="3.40.1050.10:FF:000001">
    <property type="entry name" value="Carbonic anhydrase"/>
    <property type="match status" value="1"/>
</dbReference>
<comment type="function">
    <text evidence="7">Reversible hydration of carbon dioxide.</text>
</comment>
<feature type="binding site" evidence="6">
    <location>
        <position position="40"/>
    </location>
    <ligand>
        <name>Zn(2+)</name>
        <dbReference type="ChEBI" id="CHEBI:29105"/>
    </ligand>
</feature>
<comment type="catalytic activity">
    <reaction evidence="5 7">
        <text>hydrogencarbonate + H(+) = CO2 + H2O</text>
        <dbReference type="Rhea" id="RHEA:10748"/>
        <dbReference type="ChEBI" id="CHEBI:15377"/>
        <dbReference type="ChEBI" id="CHEBI:15378"/>
        <dbReference type="ChEBI" id="CHEBI:16526"/>
        <dbReference type="ChEBI" id="CHEBI:17544"/>
        <dbReference type="EC" id="4.2.1.1"/>
    </reaction>
</comment>
<dbReference type="InterPro" id="IPR015892">
    <property type="entry name" value="Carbonic_anhydrase_CS"/>
</dbReference>
<dbReference type="GeneID" id="31889130"/>
<evidence type="ECO:0000256" key="1">
    <source>
        <dbReference type="ARBA" id="ARBA00006217"/>
    </source>
</evidence>
<dbReference type="PANTHER" id="PTHR11002:SF76">
    <property type="entry name" value="CARBONIC ANHYDRASE"/>
    <property type="match status" value="1"/>
</dbReference>
<dbReference type="Proteomes" id="UP000046373">
    <property type="component" value="Unassembled WGS sequence"/>
</dbReference>
<dbReference type="PROSITE" id="PS00705">
    <property type="entry name" value="PROK_CO2_ANHYDRASE_2"/>
    <property type="match status" value="1"/>
</dbReference>
<dbReference type="SMART" id="SM00947">
    <property type="entry name" value="Pro_CA"/>
    <property type="match status" value="1"/>
</dbReference>
<dbReference type="GO" id="GO:0004089">
    <property type="term" value="F:carbonate dehydratase activity"/>
    <property type="evidence" value="ECO:0007669"/>
    <property type="project" value="UniProtKB-UniRule"/>
</dbReference>
<dbReference type="SUPFAM" id="SSF53056">
    <property type="entry name" value="beta-carbonic anhydrase, cab"/>
    <property type="match status" value="1"/>
</dbReference>
<evidence type="ECO:0000256" key="6">
    <source>
        <dbReference type="PIRSR" id="PIRSR601765-1"/>
    </source>
</evidence>
<sequence>MLNDLFEKNRAWSEERRREDPHYFERLSNLQRPQYLWIGCSDSRVPANTITGLEPGEVFVHRNVANLVHPSDLNLLSVLEYAIDVLEVSHVIVCGHYGCGGIRAALDGERHGIIDHWLQPIRDVAEQNKDELDRVPDLTSRLKLVCEMSTRNQVARLERTPIVQWAWKRGKRVRIHGWVYGLTDGLISDLKCSVPPLNPKG</sequence>
<evidence type="ECO:0000256" key="7">
    <source>
        <dbReference type="RuleBase" id="RU003956"/>
    </source>
</evidence>
<reference evidence="8 9" key="1">
    <citation type="submission" date="2014-08" db="EMBL/GenBank/DDBJ databases">
        <authorList>
            <person name="Moulin Lionel"/>
        </authorList>
    </citation>
    <scope>NUCLEOTIDE SEQUENCE [LARGE SCALE GENOMIC DNA]</scope>
</reference>
<dbReference type="PROSITE" id="PS00704">
    <property type="entry name" value="PROK_CO2_ANHYDRASE_1"/>
    <property type="match status" value="1"/>
</dbReference>
<evidence type="ECO:0000256" key="4">
    <source>
        <dbReference type="ARBA" id="ARBA00023239"/>
    </source>
</evidence>
<accession>A0A090EQM7</accession>
<dbReference type="GO" id="GO:0015976">
    <property type="term" value="P:carbon utilization"/>
    <property type="evidence" value="ECO:0007669"/>
    <property type="project" value="InterPro"/>
</dbReference>
<evidence type="ECO:0000313" key="9">
    <source>
        <dbReference type="Proteomes" id="UP000046373"/>
    </source>
</evidence>
<evidence type="ECO:0000256" key="3">
    <source>
        <dbReference type="ARBA" id="ARBA00022833"/>
    </source>
</evidence>
<organism evidence="8 9">
    <name type="scientific">Mesorhizobium plurifarium</name>
    <dbReference type="NCBI Taxonomy" id="69974"/>
    <lineage>
        <taxon>Bacteria</taxon>
        <taxon>Pseudomonadati</taxon>
        <taxon>Pseudomonadota</taxon>
        <taxon>Alphaproteobacteria</taxon>
        <taxon>Hyphomicrobiales</taxon>
        <taxon>Phyllobacteriaceae</taxon>
        <taxon>Mesorhizobium</taxon>
    </lineage>
</organism>
<keyword evidence="4 7" id="KW-0456">Lyase</keyword>
<feature type="binding site" evidence="6">
    <location>
        <position position="96"/>
    </location>
    <ligand>
        <name>Zn(2+)</name>
        <dbReference type="ChEBI" id="CHEBI:29105"/>
    </ligand>
</feature>
<dbReference type="GO" id="GO:0008270">
    <property type="term" value="F:zinc ion binding"/>
    <property type="evidence" value="ECO:0007669"/>
    <property type="project" value="UniProtKB-UniRule"/>
</dbReference>
<evidence type="ECO:0000256" key="5">
    <source>
        <dbReference type="ARBA" id="ARBA00048348"/>
    </source>
</evidence>
<evidence type="ECO:0000313" key="8">
    <source>
        <dbReference type="EMBL" id="CDX31331.1"/>
    </source>
</evidence>
<proteinExistence type="inferred from homology"/>
<name>A0A090EQM7_MESPL</name>
<dbReference type="PANTHER" id="PTHR11002">
    <property type="entry name" value="CARBONIC ANHYDRASE"/>
    <property type="match status" value="1"/>
</dbReference>
<dbReference type="InterPro" id="IPR001765">
    <property type="entry name" value="Carbonic_anhydrase"/>
</dbReference>
<dbReference type="Pfam" id="PF00484">
    <property type="entry name" value="Pro_CA"/>
    <property type="match status" value="1"/>
</dbReference>
<feature type="binding site" evidence="6">
    <location>
        <position position="99"/>
    </location>
    <ligand>
        <name>Zn(2+)</name>
        <dbReference type="ChEBI" id="CHEBI:29105"/>
    </ligand>
</feature>
<dbReference type="EMBL" id="CCNB01000006">
    <property type="protein sequence ID" value="CDX31331.1"/>
    <property type="molecule type" value="Genomic_DNA"/>
</dbReference>
<keyword evidence="3 6" id="KW-0862">Zinc</keyword>
<dbReference type="EC" id="4.2.1.1" evidence="7"/>
<gene>
    <name evidence="8" type="primary">can</name>
    <name evidence="8" type="ORF">MPLDJ20_140244</name>
</gene>
<feature type="binding site" evidence="6">
    <location>
        <position position="42"/>
    </location>
    <ligand>
        <name>Zn(2+)</name>
        <dbReference type="ChEBI" id="CHEBI:29105"/>
    </ligand>
</feature>
<keyword evidence="2 6" id="KW-0479">Metal-binding</keyword>
<comment type="similarity">
    <text evidence="1 7">Belongs to the beta-class carbonic anhydrase family.</text>
</comment>
<evidence type="ECO:0000256" key="2">
    <source>
        <dbReference type="ARBA" id="ARBA00022723"/>
    </source>
</evidence>
<dbReference type="InterPro" id="IPR036874">
    <property type="entry name" value="Carbonic_anhydrase_sf"/>
</dbReference>
<comment type="cofactor">
    <cofactor evidence="6">
        <name>Zn(2+)</name>
        <dbReference type="ChEBI" id="CHEBI:29105"/>
    </cofactor>
    <text evidence="6">Binds 1 zinc ion per subunit.</text>
</comment>
<dbReference type="Gene3D" id="3.40.1050.10">
    <property type="entry name" value="Carbonic anhydrase"/>
    <property type="match status" value="1"/>
</dbReference>
<dbReference type="AlphaFoldDB" id="A0A090EQM7"/>
<protein>
    <recommendedName>
        <fullName evidence="7">Carbonic anhydrase</fullName>
        <ecNumber evidence="7">4.2.1.1</ecNumber>
    </recommendedName>
    <alternativeName>
        <fullName evidence="7">Carbonate dehydratase</fullName>
    </alternativeName>
</protein>
<dbReference type="CDD" id="cd00883">
    <property type="entry name" value="beta_CA_cladeA"/>
    <property type="match status" value="1"/>
</dbReference>